<dbReference type="PANTHER" id="PTHR30055:SF234">
    <property type="entry name" value="HTH-TYPE TRANSCRIPTIONAL REGULATOR BETI"/>
    <property type="match status" value="1"/>
</dbReference>
<feature type="DNA-binding region" description="H-T-H motif" evidence="4">
    <location>
        <begin position="37"/>
        <end position="56"/>
    </location>
</feature>
<dbReference type="Proteomes" id="UP000470470">
    <property type="component" value="Unassembled WGS sequence"/>
</dbReference>
<evidence type="ECO:0000256" key="1">
    <source>
        <dbReference type="ARBA" id="ARBA00023015"/>
    </source>
</evidence>
<dbReference type="InterPro" id="IPR050109">
    <property type="entry name" value="HTH-type_TetR-like_transc_reg"/>
</dbReference>
<dbReference type="Gene3D" id="1.10.357.10">
    <property type="entry name" value="Tetracycline Repressor, domain 2"/>
    <property type="match status" value="1"/>
</dbReference>
<dbReference type="GO" id="GO:0000976">
    <property type="term" value="F:transcription cis-regulatory region binding"/>
    <property type="evidence" value="ECO:0007669"/>
    <property type="project" value="TreeGrafter"/>
</dbReference>
<dbReference type="InterPro" id="IPR001647">
    <property type="entry name" value="HTH_TetR"/>
</dbReference>
<dbReference type="SUPFAM" id="SSF46689">
    <property type="entry name" value="Homeodomain-like"/>
    <property type="match status" value="1"/>
</dbReference>
<dbReference type="EMBL" id="JAAGWK010000022">
    <property type="protein sequence ID" value="NEL55446.1"/>
    <property type="molecule type" value="Genomic_DNA"/>
</dbReference>
<sequence length="214" mass="24009">MDARRPAKLPAHRPSRRQEIVDAAIEVFSRNGFAETSIQDVADEAGVVPTAVYYHFSGKEELFDVVLQSVIAELDEVVERARPQGDQARALPRVVDAVWQWIEARPDHARVLYSHLPGATEQARQLRVQFEEQHIERAYVYARAVPTDQRRHGSDAAQHAATRLAVRTLIHTLMAIHPMRLDGGPLSRRSPRALHAALDEVSMRIVGQDLPAGR</sequence>
<dbReference type="PROSITE" id="PS50977">
    <property type="entry name" value="HTH_TETR_2"/>
    <property type="match status" value="1"/>
</dbReference>
<reference evidence="6 7" key="1">
    <citation type="submission" date="2020-02" db="EMBL/GenBank/DDBJ databases">
        <title>The whole genome sequence of CPCC 205119.</title>
        <authorList>
            <person name="Jiang Z."/>
        </authorList>
    </citation>
    <scope>NUCLEOTIDE SEQUENCE [LARGE SCALE GENOMIC DNA]</scope>
    <source>
        <strain evidence="6 7">CPCC 205119</strain>
    </source>
</reference>
<protein>
    <submittedName>
        <fullName evidence="6">TetR/AcrR family transcriptional regulator</fullName>
    </submittedName>
</protein>
<evidence type="ECO:0000259" key="5">
    <source>
        <dbReference type="PROSITE" id="PS50977"/>
    </source>
</evidence>
<evidence type="ECO:0000256" key="4">
    <source>
        <dbReference type="PROSITE-ProRule" id="PRU00335"/>
    </source>
</evidence>
<name>A0A7K3WGF2_9ACTN</name>
<dbReference type="PANTHER" id="PTHR30055">
    <property type="entry name" value="HTH-TYPE TRANSCRIPTIONAL REGULATOR RUTR"/>
    <property type="match status" value="1"/>
</dbReference>
<feature type="domain" description="HTH tetR-type" evidence="5">
    <location>
        <begin position="14"/>
        <end position="74"/>
    </location>
</feature>
<comment type="caution">
    <text evidence="6">The sequence shown here is derived from an EMBL/GenBank/DDBJ whole genome shotgun (WGS) entry which is preliminary data.</text>
</comment>
<organism evidence="6 7">
    <name type="scientific">Goekera deserti</name>
    <dbReference type="NCBI Taxonomy" id="2497753"/>
    <lineage>
        <taxon>Bacteria</taxon>
        <taxon>Bacillati</taxon>
        <taxon>Actinomycetota</taxon>
        <taxon>Actinomycetes</taxon>
        <taxon>Geodermatophilales</taxon>
        <taxon>Geodermatophilaceae</taxon>
        <taxon>Goekera</taxon>
    </lineage>
</organism>
<evidence type="ECO:0000313" key="6">
    <source>
        <dbReference type="EMBL" id="NEL55446.1"/>
    </source>
</evidence>
<evidence type="ECO:0000256" key="2">
    <source>
        <dbReference type="ARBA" id="ARBA00023125"/>
    </source>
</evidence>
<evidence type="ECO:0000256" key="3">
    <source>
        <dbReference type="ARBA" id="ARBA00023163"/>
    </source>
</evidence>
<dbReference type="Pfam" id="PF00440">
    <property type="entry name" value="TetR_N"/>
    <property type="match status" value="1"/>
</dbReference>
<dbReference type="InterPro" id="IPR009057">
    <property type="entry name" value="Homeodomain-like_sf"/>
</dbReference>
<gene>
    <name evidence="6" type="ORF">G1H19_15765</name>
</gene>
<keyword evidence="1" id="KW-0805">Transcription regulation</keyword>
<dbReference type="PRINTS" id="PR00455">
    <property type="entry name" value="HTHTETR"/>
</dbReference>
<dbReference type="AlphaFoldDB" id="A0A7K3WGF2"/>
<keyword evidence="7" id="KW-1185">Reference proteome</keyword>
<dbReference type="GO" id="GO:0003700">
    <property type="term" value="F:DNA-binding transcription factor activity"/>
    <property type="evidence" value="ECO:0007669"/>
    <property type="project" value="TreeGrafter"/>
</dbReference>
<accession>A0A7K3WGF2</accession>
<proteinExistence type="predicted"/>
<keyword evidence="3" id="KW-0804">Transcription</keyword>
<keyword evidence="2 4" id="KW-0238">DNA-binding</keyword>
<evidence type="ECO:0000313" key="7">
    <source>
        <dbReference type="Proteomes" id="UP000470470"/>
    </source>
</evidence>